<sequence precursor="true">MVSRVLALVLCAVCGAVVAAESSASREIINFNHGWEFVRLNDKPRPIDAKFLVPREQMEIVSVSSEETEGENAGAVNAIDGNEGTFWHSKWQGQAAEYPHEMVIDLGGVFELQGLTYLARQSGSNGMIGRFEVYASMEPVEWGKAVASGRFRDEKRLQVISFAEPVEAEYVKLVALDAIHGEDFASVAELGFLRVNLAEKGADWESQFSVLHVSEDDLEGDEDESSVGDELGAVADKEWEKVSLPHTAYVEPLVVNNQWQGICFYRKTFDVGEELAGRKIFVEFEGAMELADVWVNGEHLMQHAGGYLPFTVDLTDVVEYGEENEMLVRLDNNDHPTIPPGKPLSGVDFSYYHGIYRDVRMVVTNEVYITDAVSANEIAGGGVFVQYENVSEKAATVKVKTHVRNDSINMRDVVIEQVLRDAEGAVVLRDKSEAVKVTAGGNEHIQQSFVVDDPKLWSPDSPNLYRMVTKVTAGGEVIDSVRTRIGIRWFEFTREGGCKINGEPVYLLGTNRHQEHPYIGNALSNNAQWRDVWRIRNAGYNTLRLGHYPQDPAVLEACDELGMIVIEPIPGWQFFNNNETFVKRVYRDVRDMIRRDRNHACVALWEVVLNESHAPHFVERNAYEIAHEEMPGEQCFACGDPYGAKCWDVSYNQWREDITRPQDAQPDVPGFIREYGDYEFGGHYSTTRQYRGDGEKALLQSAWNFQWSLNRYKAQYPWTVGCATWLMFDHNRGGSENIEGSGTSDIFRLPKFTYYFFQSQRDPDVDLPDGIESGPMVEIANYWTKRKSPTKVVVYSNCDEVALLVNGERVARQRPDDGPSTEYGPRYEGGRPFDGGNCENLESPPFTFSGVDYEPGTLKAVGYIDGEAAANDAVVTAGEPAGLRIEFGTCGKELAADGADVIFVYATVVDGEGNPNYLADNGVTFEVDGPGRIFGPSVVDAEAGVATVLLQATREPGEIIVTAEADGLEAAAATIRSR</sequence>
<evidence type="ECO:0000256" key="2">
    <source>
        <dbReference type="ARBA" id="ARBA00022801"/>
    </source>
</evidence>
<comment type="similarity">
    <text evidence="1">Belongs to the glycosyl hydrolase 2 family.</text>
</comment>
<dbReference type="InterPro" id="IPR013783">
    <property type="entry name" value="Ig-like_fold"/>
</dbReference>
<dbReference type="GO" id="GO:0005975">
    <property type="term" value="P:carbohydrate metabolic process"/>
    <property type="evidence" value="ECO:0007669"/>
    <property type="project" value="InterPro"/>
</dbReference>
<dbReference type="EC" id="3.2.1.23" evidence="6"/>
<dbReference type="InterPro" id="IPR051913">
    <property type="entry name" value="GH2_Domain-Containing"/>
</dbReference>
<dbReference type="SUPFAM" id="SSF49785">
    <property type="entry name" value="Galactose-binding domain-like"/>
    <property type="match status" value="2"/>
</dbReference>
<evidence type="ECO:0000313" key="7">
    <source>
        <dbReference type="Proteomes" id="UP000189674"/>
    </source>
</evidence>
<dbReference type="AlphaFoldDB" id="A0A1U9NJ21"/>
<dbReference type="Gene3D" id="2.60.120.260">
    <property type="entry name" value="Galactose-binding domain-like"/>
    <property type="match status" value="2"/>
</dbReference>
<dbReference type="InterPro" id="IPR036156">
    <property type="entry name" value="Beta-gal/glucu_dom_sf"/>
</dbReference>
<dbReference type="Pfam" id="PF00754">
    <property type="entry name" value="F5_F8_type_C"/>
    <property type="match status" value="1"/>
</dbReference>
<protein>
    <submittedName>
        <fullName evidence="6">Beta-galactosidase</fullName>
        <ecNumber evidence="6">3.2.1.23</ecNumber>
    </submittedName>
</protein>
<dbReference type="PANTHER" id="PTHR42732">
    <property type="entry name" value="BETA-GALACTOSIDASE"/>
    <property type="match status" value="1"/>
</dbReference>
<dbReference type="InterPro" id="IPR000421">
    <property type="entry name" value="FA58C"/>
</dbReference>
<dbReference type="InterPro" id="IPR006104">
    <property type="entry name" value="Glyco_hydro_2_N"/>
</dbReference>
<dbReference type="SUPFAM" id="SSF49373">
    <property type="entry name" value="Invasin/intimin cell-adhesion fragments"/>
    <property type="match status" value="1"/>
</dbReference>
<evidence type="ECO:0000313" key="6">
    <source>
        <dbReference type="EMBL" id="AQT67590.1"/>
    </source>
</evidence>
<evidence type="ECO:0000256" key="1">
    <source>
        <dbReference type="ARBA" id="ARBA00007401"/>
    </source>
</evidence>
<dbReference type="RefSeq" id="WP_169852952.1">
    <property type="nucleotide sequence ID" value="NZ_CP019791.1"/>
</dbReference>
<name>A0A1U9NJ21_9BACT</name>
<dbReference type="Gene3D" id="2.60.40.10">
    <property type="entry name" value="Immunoglobulins"/>
    <property type="match status" value="3"/>
</dbReference>
<dbReference type="Pfam" id="PF16355">
    <property type="entry name" value="DUF4982"/>
    <property type="match status" value="1"/>
</dbReference>
<dbReference type="SUPFAM" id="SSF51445">
    <property type="entry name" value="(Trans)glycosidases"/>
    <property type="match status" value="1"/>
</dbReference>
<dbReference type="InterPro" id="IPR008964">
    <property type="entry name" value="Invasin/intimin_cell_adhesion"/>
</dbReference>
<feature type="domain" description="F5/8 type C" evidence="5">
    <location>
        <begin position="48"/>
        <end position="192"/>
    </location>
</feature>
<organism evidence="6 7">
    <name type="scientific">Anaerohalosphaera lusitana</name>
    <dbReference type="NCBI Taxonomy" id="1936003"/>
    <lineage>
        <taxon>Bacteria</taxon>
        <taxon>Pseudomonadati</taxon>
        <taxon>Planctomycetota</taxon>
        <taxon>Phycisphaerae</taxon>
        <taxon>Sedimentisphaerales</taxon>
        <taxon>Anaerohalosphaeraceae</taxon>
        <taxon>Anaerohalosphaera</taxon>
    </lineage>
</organism>
<evidence type="ECO:0000259" key="5">
    <source>
        <dbReference type="PROSITE" id="PS50022"/>
    </source>
</evidence>
<dbReference type="InterPro" id="IPR006101">
    <property type="entry name" value="Glyco_hydro_2"/>
</dbReference>
<dbReference type="PRINTS" id="PR00132">
    <property type="entry name" value="GLHYDRLASE2"/>
</dbReference>
<dbReference type="SUPFAM" id="SSF49303">
    <property type="entry name" value="beta-Galactosidase/glucuronidase domain"/>
    <property type="match status" value="1"/>
</dbReference>
<dbReference type="STRING" id="1936003.STSP2_00738"/>
<dbReference type="Pfam" id="PF02837">
    <property type="entry name" value="Glyco_hydro_2_N"/>
    <property type="match status" value="1"/>
</dbReference>
<feature type="chain" id="PRO_5013228219" evidence="4">
    <location>
        <begin position="20"/>
        <end position="978"/>
    </location>
</feature>
<dbReference type="GO" id="GO:0004565">
    <property type="term" value="F:beta-galactosidase activity"/>
    <property type="evidence" value="ECO:0007669"/>
    <property type="project" value="UniProtKB-EC"/>
</dbReference>
<dbReference type="InterPro" id="IPR008979">
    <property type="entry name" value="Galactose-bd-like_sf"/>
</dbReference>
<dbReference type="Pfam" id="PF02836">
    <property type="entry name" value="Glyco_hydro_2_C"/>
    <property type="match status" value="1"/>
</dbReference>
<dbReference type="InterPro" id="IPR006103">
    <property type="entry name" value="Glyco_hydro_2_cat"/>
</dbReference>
<dbReference type="KEGG" id="alus:STSP2_00738"/>
<dbReference type="Pfam" id="PF00703">
    <property type="entry name" value="Glyco_hydro_2"/>
    <property type="match status" value="1"/>
</dbReference>
<dbReference type="InterPro" id="IPR040605">
    <property type="entry name" value="Glyco_hydro2_dom5"/>
</dbReference>
<keyword evidence="7" id="KW-1185">Reference proteome</keyword>
<dbReference type="Pfam" id="PF18565">
    <property type="entry name" value="Glyco_hydro2_C5"/>
    <property type="match status" value="1"/>
</dbReference>
<evidence type="ECO:0000256" key="4">
    <source>
        <dbReference type="SAM" id="SignalP"/>
    </source>
</evidence>
<feature type="signal peptide" evidence="4">
    <location>
        <begin position="1"/>
        <end position="19"/>
    </location>
</feature>
<dbReference type="EMBL" id="CP019791">
    <property type="protein sequence ID" value="AQT67590.1"/>
    <property type="molecule type" value="Genomic_DNA"/>
</dbReference>
<accession>A0A1U9NJ21</accession>
<dbReference type="PANTHER" id="PTHR42732:SF1">
    <property type="entry name" value="BETA-MANNOSIDASE"/>
    <property type="match status" value="1"/>
</dbReference>
<dbReference type="Proteomes" id="UP000189674">
    <property type="component" value="Chromosome"/>
</dbReference>
<dbReference type="PROSITE" id="PS50022">
    <property type="entry name" value="FA58C_3"/>
    <property type="match status" value="1"/>
</dbReference>
<proteinExistence type="inferred from homology"/>
<reference evidence="7" key="1">
    <citation type="submission" date="2017-02" db="EMBL/GenBank/DDBJ databases">
        <title>Comparative genomics and description of representatives of a novel lineage of planctomycetes thriving in anoxic sediments.</title>
        <authorList>
            <person name="Spring S."/>
            <person name="Bunk B."/>
            <person name="Sproer C."/>
        </authorList>
    </citation>
    <scope>NUCLEOTIDE SEQUENCE [LARGE SCALE GENOMIC DNA]</scope>
    <source>
        <strain evidence="7">ST-NAGAB-D1</strain>
    </source>
</reference>
<keyword evidence="2 6" id="KW-0378">Hydrolase</keyword>
<evidence type="ECO:0000256" key="3">
    <source>
        <dbReference type="ARBA" id="ARBA00023295"/>
    </source>
</evidence>
<keyword evidence="4" id="KW-0732">Signal</keyword>
<dbReference type="InterPro" id="IPR006102">
    <property type="entry name" value="Ig-like_GH2"/>
</dbReference>
<dbReference type="InterPro" id="IPR032311">
    <property type="entry name" value="DUF4982"/>
</dbReference>
<keyword evidence="3 6" id="KW-0326">Glycosidase</keyword>
<gene>
    <name evidence="6" type="primary">lacZ_1</name>
    <name evidence="6" type="ORF">STSP2_00738</name>
</gene>
<dbReference type="Gene3D" id="3.20.20.80">
    <property type="entry name" value="Glycosidases"/>
    <property type="match status" value="1"/>
</dbReference>
<dbReference type="InterPro" id="IPR017853">
    <property type="entry name" value="GH"/>
</dbReference>